<sequence length="171" mass="19965">MTKQQNLFTMQNDQPIIEKSAKFSNHRQHRYTLWRTWNKPEGYIMFIGLNPSTADERLDDPTIRRCMGYTKDWGYGGLIMTNLFAFRATEPQDMRNAKDPIGSQNDYFLRVCAGYASITIAAWGTNGAFMQRDKEVIKLIPNLHYLKLTKLGFPAHPLYLKKNLKPAEWNW</sequence>
<accession>A0A0F9L5P7</accession>
<evidence type="ECO:0008006" key="2">
    <source>
        <dbReference type="Google" id="ProtNLM"/>
    </source>
</evidence>
<organism evidence="1">
    <name type="scientific">marine sediment metagenome</name>
    <dbReference type="NCBI Taxonomy" id="412755"/>
    <lineage>
        <taxon>unclassified sequences</taxon>
        <taxon>metagenomes</taxon>
        <taxon>ecological metagenomes</taxon>
    </lineage>
</organism>
<reference evidence="1" key="1">
    <citation type="journal article" date="2015" name="Nature">
        <title>Complex archaea that bridge the gap between prokaryotes and eukaryotes.</title>
        <authorList>
            <person name="Spang A."/>
            <person name="Saw J.H."/>
            <person name="Jorgensen S.L."/>
            <person name="Zaremba-Niedzwiedzka K."/>
            <person name="Martijn J."/>
            <person name="Lind A.E."/>
            <person name="van Eijk R."/>
            <person name="Schleper C."/>
            <person name="Guy L."/>
            <person name="Ettema T.J."/>
        </authorList>
    </citation>
    <scope>NUCLEOTIDE SEQUENCE</scope>
</reference>
<protein>
    <recommendedName>
        <fullName evidence="2">DUF1643 domain-containing protein</fullName>
    </recommendedName>
</protein>
<dbReference type="Pfam" id="PF07799">
    <property type="entry name" value="DUF1643"/>
    <property type="match status" value="1"/>
</dbReference>
<evidence type="ECO:0000313" key="1">
    <source>
        <dbReference type="EMBL" id="KKM22970.1"/>
    </source>
</evidence>
<comment type="caution">
    <text evidence="1">The sequence shown here is derived from an EMBL/GenBank/DDBJ whole genome shotgun (WGS) entry which is preliminary data.</text>
</comment>
<dbReference type="InterPro" id="IPR012441">
    <property type="entry name" value="DUF1643"/>
</dbReference>
<gene>
    <name evidence="1" type="ORF">LCGC14_1619950</name>
</gene>
<name>A0A0F9L5P7_9ZZZZ</name>
<proteinExistence type="predicted"/>
<dbReference type="AlphaFoldDB" id="A0A0F9L5P7"/>
<dbReference type="EMBL" id="LAZR01013222">
    <property type="protein sequence ID" value="KKM22970.1"/>
    <property type="molecule type" value="Genomic_DNA"/>
</dbReference>